<feature type="transmembrane region" description="Helical" evidence="1">
    <location>
        <begin position="20"/>
        <end position="36"/>
    </location>
</feature>
<dbReference type="PANTHER" id="PTHR34351">
    <property type="entry name" value="SLR1927 PROTEIN-RELATED"/>
    <property type="match status" value="1"/>
</dbReference>
<protein>
    <submittedName>
        <fullName evidence="3">DUF58 domain-containing protein</fullName>
    </submittedName>
</protein>
<dbReference type="RefSeq" id="WP_204132423.1">
    <property type="nucleotide sequence ID" value="NZ_JAFDVD010000020.1"/>
</dbReference>
<dbReference type="PANTHER" id="PTHR34351:SF1">
    <property type="entry name" value="SLR1927 PROTEIN"/>
    <property type="match status" value="1"/>
</dbReference>
<keyword evidence="1" id="KW-1133">Transmembrane helix</keyword>
<keyword evidence="1" id="KW-0812">Transmembrane</keyword>
<keyword evidence="1" id="KW-0472">Membrane</keyword>
<dbReference type="EMBL" id="JAFDVD010000020">
    <property type="protein sequence ID" value="MBM6401949.1"/>
    <property type="molecule type" value="Genomic_DNA"/>
</dbReference>
<sequence length="394" mass="40755">MGPGRLLARTLRRSTLTGRGAVALLAGLALVTLAVVTRWWGLLGVGAALVVLVAVEVAAVRGERRLVATRTVEPLVVQRGTPARCVVTAHLPGARLPLRREAVDLVDGARRPVALDGPRAGGPAGAAYDVETPRRGLVTIGPLVVRSLAPLGLAGVVQEVGQVRQLRVLPRPVRLDTLPRGTRRAATGQDERVEQGGTDLVGLHEYVAGDDLRRLHWASSARTGTLMVRDDADPALPHVLVLLDDRAGSYADDEESFEEAVDFAAGLVERAVADGRHVRLQTLGGQVDVDVPARTALAGGPADRRASHALAEVTLADTAHVASVSSRDLDVAVLVTGQGIAATEVAGVLASSAVPVLAQVEPAPESPFGAVGSVPVVRGAAAGLLAAAWEVVHG</sequence>
<gene>
    <name evidence="3" type="ORF">JQN70_16240</name>
</gene>
<organism evidence="3 4">
    <name type="scientific">Phycicoccus sonneratiae</name>
    <dbReference type="NCBI Taxonomy" id="2807628"/>
    <lineage>
        <taxon>Bacteria</taxon>
        <taxon>Bacillati</taxon>
        <taxon>Actinomycetota</taxon>
        <taxon>Actinomycetes</taxon>
        <taxon>Micrococcales</taxon>
        <taxon>Intrasporangiaceae</taxon>
        <taxon>Phycicoccus</taxon>
    </lineage>
</organism>
<evidence type="ECO:0000313" key="4">
    <source>
        <dbReference type="Proteomes" id="UP001430172"/>
    </source>
</evidence>
<comment type="caution">
    <text evidence="3">The sequence shown here is derived from an EMBL/GenBank/DDBJ whole genome shotgun (WGS) entry which is preliminary data.</text>
</comment>
<accession>A0ABS2CS57</accession>
<reference evidence="3" key="1">
    <citation type="submission" date="2021-02" db="EMBL/GenBank/DDBJ databases">
        <title>Phycicoccus sp. MQZ13P-5T, whole genome shotgun sequence.</title>
        <authorList>
            <person name="Tuo L."/>
        </authorList>
    </citation>
    <scope>NUCLEOTIDE SEQUENCE</scope>
    <source>
        <strain evidence="3">MQZ13P-5</strain>
    </source>
</reference>
<evidence type="ECO:0000313" key="3">
    <source>
        <dbReference type="EMBL" id="MBM6401949.1"/>
    </source>
</evidence>
<dbReference type="Pfam" id="PF01882">
    <property type="entry name" value="DUF58"/>
    <property type="match status" value="1"/>
</dbReference>
<keyword evidence="4" id="KW-1185">Reference proteome</keyword>
<feature type="domain" description="DUF58" evidence="2">
    <location>
        <begin position="205"/>
        <end position="296"/>
    </location>
</feature>
<evidence type="ECO:0000256" key="1">
    <source>
        <dbReference type="SAM" id="Phobius"/>
    </source>
</evidence>
<dbReference type="Proteomes" id="UP001430172">
    <property type="component" value="Unassembled WGS sequence"/>
</dbReference>
<evidence type="ECO:0000259" key="2">
    <source>
        <dbReference type="Pfam" id="PF01882"/>
    </source>
</evidence>
<dbReference type="InterPro" id="IPR002881">
    <property type="entry name" value="DUF58"/>
</dbReference>
<name>A0ABS2CS57_9MICO</name>
<proteinExistence type="predicted"/>